<dbReference type="RefSeq" id="WP_011966063.1">
    <property type="nucleotide sequence ID" value="NC_009615.1"/>
</dbReference>
<sequence length="76" mass="8953">MELKEFIEHFAEQLDETDVSEIKPDTKFRDLDEWSSLVALGLMAMIDDEYDISLKADEMRRANTIQELFDLVKNKQ</sequence>
<dbReference type="InterPro" id="IPR036736">
    <property type="entry name" value="ACP-like_sf"/>
</dbReference>
<evidence type="ECO:0000259" key="1">
    <source>
        <dbReference type="PROSITE" id="PS50075"/>
    </source>
</evidence>
<proteinExistence type="predicted"/>
<dbReference type="AlphaFoldDB" id="A6L9H7"/>
<dbReference type="BioCyc" id="PDIS435591:G1G5A-582-MONOMER"/>
<accession>A6L9H7</accession>
<gene>
    <name evidence="2" type="ordered locus">BDI_0565</name>
</gene>
<protein>
    <submittedName>
        <fullName evidence="2">Putative acyl carrier protein</fullName>
    </submittedName>
</protein>
<dbReference type="PATRIC" id="fig|435591.13.peg.551"/>
<dbReference type="HOGENOM" id="CLU_108696_20_5_10"/>
<feature type="domain" description="Carrier" evidence="1">
    <location>
        <begin position="1"/>
        <end position="76"/>
    </location>
</feature>
<dbReference type="Proteomes" id="UP000000566">
    <property type="component" value="Chromosome"/>
</dbReference>
<dbReference type="SUPFAM" id="SSF47336">
    <property type="entry name" value="ACP-like"/>
    <property type="match status" value="1"/>
</dbReference>
<keyword evidence="3" id="KW-1185">Reference proteome</keyword>
<dbReference type="eggNOG" id="COG0236">
    <property type="taxonomic scope" value="Bacteria"/>
</dbReference>
<reference evidence="2 3" key="1">
    <citation type="journal article" date="2007" name="PLoS Biol.">
        <title>Evolution of symbiotic bacteria in the distal human intestine.</title>
        <authorList>
            <person name="Xu J."/>
            <person name="Mahowald M.A."/>
            <person name="Ley R.E."/>
            <person name="Lozupone C.A."/>
            <person name="Hamady M."/>
            <person name="Martens E.C."/>
            <person name="Henrissat B."/>
            <person name="Coutinho P.M."/>
            <person name="Minx P."/>
            <person name="Latreille P."/>
            <person name="Cordum H."/>
            <person name="Van Brunt A."/>
            <person name="Kim K."/>
            <person name="Fulton R.S."/>
            <person name="Fulton L.A."/>
            <person name="Clifton S.W."/>
            <person name="Wilson R.K."/>
            <person name="Knight R.D."/>
            <person name="Gordon J.I."/>
        </authorList>
    </citation>
    <scope>NUCLEOTIDE SEQUENCE [LARGE SCALE GENOMIC DNA]</scope>
    <source>
        <strain evidence="3">ATCC 8503 / DSM 20701 / CIP 104284 / JCM 5825 / NCTC 11152</strain>
    </source>
</reference>
<dbReference type="Gene3D" id="1.10.1200.10">
    <property type="entry name" value="ACP-like"/>
    <property type="match status" value="1"/>
</dbReference>
<name>A6L9H7_PARD8</name>
<dbReference type="STRING" id="435591.BDI_0565"/>
<dbReference type="PROSITE" id="PS50075">
    <property type="entry name" value="CARRIER"/>
    <property type="match status" value="1"/>
</dbReference>
<dbReference type="KEGG" id="pdi:BDI_0565"/>
<evidence type="ECO:0000313" key="2">
    <source>
        <dbReference type="EMBL" id="ABR42341.1"/>
    </source>
</evidence>
<organism evidence="2 3">
    <name type="scientific">Parabacteroides distasonis (strain ATCC 8503 / DSM 20701 / CIP 104284 / JCM 5825 / NCTC 11152)</name>
    <dbReference type="NCBI Taxonomy" id="435591"/>
    <lineage>
        <taxon>Bacteria</taxon>
        <taxon>Pseudomonadati</taxon>
        <taxon>Bacteroidota</taxon>
        <taxon>Bacteroidia</taxon>
        <taxon>Bacteroidales</taxon>
        <taxon>Tannerellaceae</taxon>
        <taxon>Parabacteroides</taxon>
    </lineage>
</organism>
<dbReference type="PaxDb" id="435591-BDI_0565"/>
<evidence type="ECO:0000313" key="3">
    <source>
        <dbReference type="Proteomes" id="UP000000566"/>
    </source>
</evidence>
<dbReference type="InterPro" id="IPR009081">
    <property type="entry name" value="PP-bd_ACP"/>
</dbReference>
<dbReference type="Pfam" id="PF00550">
    <property type="entry name" value="PP-binding"/>
    <property type="match status" value="1"/>
</dbReference>
<dbReference type="EMBL" id="CP000140">
    <property type="protein sequence ID" value="ABR42341.1"/>
    <property type="molecule type" value="Genomic_DNA"/>
</dbReference>